<accession>A0A177TBZ0</accession>
<dbReference type="Proteomes" id="UP000077521">
    <property type="component" value="Unassembled WGS sequence"/>
</dbReference>
<dbReference type="EMBL" id="LWDF02000784">
    <property type="protein sequence ID" value="KAE8242663.1"/>
    <property type="molecule type" value="Genomic_DNA"/>
</dbReference>
<gene>
    <name evidence="1" type="ORF">A4X13_0g7066</name>
</gene>
<organism evidence="1 2">
    <name type="scientific">Tilletia indica</name>
    <dbReference type="NCBI Taxonomy" id="43049"/>
    <lineage>
        <taxon>Eukaryota</taxon>
        <taxon>Fungi</taxon>
        <taxon>Dikarya</taxon>
        <taxon>Basidiomycota</taxon>
        <taxon>Ustilaginomycotina</taxon>
        <taxon>Exobasidiomycetes</taxon>
        <taxon>Tilletiales</taxon>
        <taxon>Tilletiaceae</taxon>
        <taxon>Tilletia</taxon>
    </lineage>
</organism>
<comment type="caution">
    <text evidence="1">The sequence shown here is derived from an EMBL/GenBank/DDBJ whole genome shotgun (WGS) entry which is preliminary data.</text>
</comment>
<evidence type="ECO:0000313" key="2">
    <source>
        <dbReference type="Proteomes" id="UP000077521"/>
    </source>
</evidence>
<sequence length="82" mass="8832">MGDLDTSIQLYRSSFKQCAFALATPSTALLGQDVDWMNGTISIRQLGFTTYDNTSSSAFGFLALASIRTTLLTTITDSRPGT</sequence>
<evidence type="ECO:0000313" key="1">
    <source>
        <dbReference type="EMBL" id="KAE8242663.1"/>
    </source>
</evidence>
<reference evidence="1" key="2">
    <citation type="journal article" date="2019" name="IMA Fungus">
        <title>Genome sequencing and comparison of five Tilletia species to identify candidate genes for the detection of regulated species infecting wheat.</title>
        <authorList>
            <person name="Nguyen H.D.T."/>
            <person name="Sultana T."/>
            <person name="Kesanakurti P."/>
            <person name="Hambleton S."/>
        </authorList>
    </citation>
    <scope>NUCLEOTIDE SEQUENCE</scope>
    <source>
        <strain evidence="1">DAOMC 236416</strain>
    </source>
</reference>
<keyword evidence="2" id="KW-1185">Reference proteome</keyword>
<proteinExistence type="predicted"/>
<reference evidence="1" key="1">
    <citation type="submission" date="2016-04" db="EMBL/GenBank/DDBJ databases">
        <authorList>
            <person name="Nguyen H.D."/>
            <person name="Samba Siva P."/>
            <person name="Cullis J."/>
            <person name="Levesque C.A."/>
            <person name="Hambleton S."/>
        </authorList>
    </citation>
    <scope>NUCLEOTIDE SEQUENCE</scope>
    <source>
        <strain evidence="1">DAOMC 236416</strain>
    </source>
</reference>
<name>A0A177TBZ0_9BASI</name>
<dbReference type="AlphaFoldDB" id="A0A177TBZ0"/>
<protein>
    <submittedName>
        <fullName evidence="1">Uncharacterized protein</fullName>
    </submittedName>
</protein>